<sequence>MHRPSGLKSRRPTGRRRAPSRQWRVGRRAGDASGRQLRVVAGVEKAKGEAALRRAVRGLGEEATHRDTQSLRADGYLWAKIGGSPEPTRTTPWLRPCVRCYELQKS</sequence>
<feature type="compositionally biased region" description="Basic residues" evidence="1">
    <location>
        <begin position="1"/>
        <end position="27"/>
    </location>
</feature>
<comment type="caution">
    <text evidence="2">The sequence shown here is derived from an EMBL/GenBank/DDBJ whole genome shotgun (WGS) entry which is preliminary data.</text>
</comment>
<dbReference type="Proteomes" id="UP000479710">
    <property type="component" value="Unassembled WGS sequence"/>
</dbReference>
<dbReference type="EMBL" id="SPHZ02000009">
    <property type="protein sequence ID" value="KAF0900709.1"/>
    <property type="molecule type" value="Genomic_DNA"/>
</dbReference>
<evidence type="ECO:0000313" key="3">
    <source>
        <dbReference type="Proteomes" id="UP000479710"/>
    </source>
</evidence>
<gene>
    <name evidence="2" type="ORF">E2562_034766</name>
</gene>
<proteinExistence type="predicted"/>
<protein>
    <submittedName>
        <fullName evidence="2">Uncharacterized protein</fullName>
    </submittedName>
</protein>
<name>A0A6G1CKN3_9ORYZ</name>
<evidence type="ECO:0000313" key="2">
    <source>
        <dbReference type="EMBL" id="KAF0900709.1"/>
    </source>
</evidence>
<evidence type="ECO:0000256" key="1">
    <source>
        <dbReference type="SAM" id="MobiDB-lite"/>
    </source>
</evidence>
<organism evidence="2 3">
    <name type="scientific">Oryza meyeriana var. granulata</name>
    <dbReference type="NCBI Taxonomy" id="110450"/>
    <lineage>
        <taxon>Eukaryota</taxon>
        <taxon>Viridiplantae</taxon>
        <taxon>Streptophyta</taxon>
        <taxon>Embryophyta</taxon>
        <taxon>Tracheophyta</taxon>
        <taxon>Spermatophyta</taxon>
        <taxon>Magnoliopsida</taxon>
        <taxon>Liliopsida</taxon>
        <taxon>Poales</taxon>
        <taxon>Poaceae</taxon>
        <taxon>BOP clade</taxon>
        <taxon>Oryzoideae</taxon>
        <taxon>Oryzeae</taxon>
        <taxon>Oryzinae</taxon>
        <taxon>Oryza</taxon>
        <taxon>Oryza meyeriana</taxon>
    </lineage>
</organism>
<accession>A0A6G1CKN3</accession>
<feature type="region of interest" description="Disordered" evidence="1">
    <location>
        <begin position="1"/>
        <end position="32"/>
    </location>
</feature>
<dbReference type="AlphaFoldDB" id="A0A6G1CKN3"/>
<reference evidence="2 3" key="1">
    <citation type="submission" date="2019-11" db="EMBL/GenBank/DDBJ databases">
        <title>Whole genome sequence of Oryza granulata.</title>
        <authorList>
            <person name="Li W."/>
        </authorList>
    </citation>
    <scope>NUCLEOTIDE SEQUENCE [LARGE SCALE GENOMIC DNA]</scope>
    <source>
        <strain evidence="3">cv. Menghai</strain>
        <tissue evidence="2">Leaf</tissue>
    </source>
</reference>
<keyword evidence="3" id="KW-1185">Reference proteome</keyword>